<organism evidence="2 3">
    <name type="scientific">Paraburkholderia agricolaris</name>
    <dbReference type="NCBI Taxonomy" id="2152888"/>
    <lineage>
        <taxon>Bacteria</taxon>
        <taxon>Pseudomonadati</taxon>
        <taxon>Pseudomonadota</taxon>
        <taxon>Betaproteobacteria</taxon>
        <taxon>Burkholderiales</taxon>
        <taxon>Burkholderiaceae</taxon>
        <taxon>Paraburkholderia</taxon>
    </lineage>
</organism>
<gene>
    <name evidence="2" type="ORF">PQR66_07595</name>
</gene>
<dbReference type="Pfam" id="PF06114">
    <property type="entry name" value="Peptidase_M78"/>
    <property type="match status" value="1"/>
</dbReference>
<dbReference type="Proteomes" id="UP001629249">
    <property type="component" value="Unassembled WGS sequence"/>
</dbReference>
<proteinExistence type="predicted"/>
<dbReference type="RefSeq" id="WP_408327318.1">
    <property type="nucleotide sequence ID" value="NZ_JAQQFH010000004.1"/>
</dbReference>
<comment type="caution">
    <text evidence="2">The sequence shown here is derived from an EMBL/GenBank/DDBJ whole genome shotgun (WGS) entry which is preliminary data.</text>
</comment>
<protein>
    <submittedName>
        <fullName evidence="2">ImmA/IrrE family metallo-endopeptidase</fullName>
    </submittedName>
</protein>
<dbReference type="EMBL" id="JAQQFN010000004">
    <property type="protein sequence ID" value="MFL9882883.1"/>
    <property type="molecule type" value="Genomic_DNA"/>
</dbReference>
<dbReference type="InterPro" id="IPR010359">
    <property type="entry name" value="IrrE_HExxH"/>
</dbReference>
<evidence type="ECO:0000313" key="3">
    <source>
        <dbReference type="Proteomes" id="UP001629249"/>
    </source>
</evidence>
<evidence type="ECO:0000313" key="2">
    <source>
        <dbReference type="EMBL" id="MFL9882883.1"/>
    </source>
</evidence>
<evidence type="ECO:0000259" key="1">
    <source>
        <dbReference type="Pfam" id="PF06114"/>
    </source>
</evidence>
<dbReference type="PANTHER" id="PTHR43236:SF1">
    <property type="entry name" value="BLL7220 PROTEIN"/>
    <property type="match status" value="1"/>
</dbReference>
<reference evidence="2 3" key="1">
    <citation type="journal article" date="2024" name="Chem. Sci.">
        <title>Discovery of megapolipeptins by genome mining of a Burkholderiales bacteria collection.</title>
        <authorList>
            <person name="Paulo B.S."/>
            <person name="Recchia M.J.J."/>
            <person name="Lee S."/>
            <person name="Fergusson C.H."/>
            <person name="Romanowski S.B."/>
            <person name="Hernandez A."/>
            <person name="Krull N."/>
            <person name="Liu D.Y."/>
            <person name="Cavanagh H."/>
            <person name="Bos A."/>
            <person name="Gray C.A."/>
            <person name="Murphy B.T."/>
            <person name="Linington R.G."/>
            <person name="Eustaquio A.S."/>
        </authorList>
    </citation>
    <scope>NUCLEOTIDE SEQUENCE [LARGE SCALE GENOMIC DNA]</scope>
    <source>
        <strain evidence="2 3">RL16-012-BIC-B</strain>
    </source>
</reference>
<name>A0ABW8ZKP2_9BURK</name>
<keyword evidence="3" id="KW-1185">Reference proteome</keyword>
<dbReference type="InterPro" id="IPR052345">
    <property type="entry name" value="Rad_response_metalloprotease"/>
</dbReference>
<feature type="domain" description="IrrE N-terminal-like" evidence="1">
    <location>
        <begin position="186"/>
        <end position="287"/>
    </location>
</feature>
<dbReference type="Gene3D" id="1.10.10.2910">
    <property type="match status" value="1"/>
</dbReference>
<sequence>MIDIAPYLASRRLSVEKAAAKAGLSPERFEQVTGGAKATLSEVRGIAKALKVPVSSLIENPSAEPVRLLFRRTLGQRPAETTPQLDVISVQIHDALIVANELRSDLSWLRAFHDLEPTLSNAEAFAKRFRANFAGIDDREPFPNVSQVLSDLGVLVLLSRDPTVEGVSAIVDGHAFVIAAARSFMPRMLFTIAHELGHLVAHHSSTGGESFAHIDEKIGALNSPRQNEEKFADGFASALLLPRTGVLEALKAIREKLQISHMPLGAIEIAWIAHIFYVSFEVAARRFESLDLLTPNGARAFYQKLEDDFGNPEKFAASIDIPPRPDLSIDSSPVLLQAVARKVRAGDLSLGKAADLLNVPISALVVANADISV</sequence>
<accession>A0ABW8ZKP2</accession>
<dbReference type="PANTHER" id="PTHR43236">
    <property type="entry name" value="ANTITOXIN HIGA1"/>
    <property type="match status" value="1"/>
</dbReference>